<dbReference type="InterPro" id="IPR036339">
    <property type="entry name" value="PUB-like_dom_sf"/>
</dbReference>
<evidence type="ECO:0000259" key="1">
    <source>
        <dbReference type="Pfam" id="PF09409"/>
    </source>
</evidence>
<dbReference type="Gene3D" id="1.20.58.2190">
    <property type="match status" value="1"/>
</dbReference>
<proteinExistence type="predicted"/>
<dbReference type="Proteomes" id="UP001165060">
    <property type="component" value="Unassembled WGS sequence"/>
</dbReference>
<evidence type="ECO:0000313" key="2">
    <source>
        <dbReference type="EMBL" id="GMI21903.1"/>
    </source>
</evidence>
<evidence type="ECO:0000313" key="3">
    <source>
        <dbReference type="Proteomes" id="UP001165060"/>
    </source>
</evidence>
<dbReference type="EMBL" id="BRYB01002569">
    <property type="protein sequence ID" value="GMI21903.1"/>
    <property type="molecule type" value="Genomic_DNA"/>
</dbReference>
<dbReference type="Pfam" id="PF09409">
    <property type="entry name" value="PUB"/>
    <property type="match status" value="1"/>
</dbReference>
<organism evidence="2 3">
    <name type="scientific">Tetraparma gracilis</name>
    <dbReference type="NCBI Taxonomy" id="2962635"/>
    <lineage>
        <taxon>Eukaryota</taxon>
        <taxon>Sar</taxon>
        <taxon>Stramenopiles</taxon>
        <taxon>Ochrophyta</taxon>
        <taxon>Bolidophyceae</taxon>
        <taxon>Parmales</taxon>
        <taxon>Triparmaceae</taxon>
        <taxon>Tetraparma</taxon>
    </lineage>
</organism>
<accession>A0ABQ6M8Y0</accession>
<dbReference type="Gene3D" id="3.10.20.90">
    <property type="entry name" value="Phosphatidylinositol 3-kinase Catalytic Subunit, Chain A, domain 1"/>
    <property type="match status" value="1"/>
</dbReference>
<reference evidence="2 3" key="1">
    <citation type="journal article" date="2023" name="Commun. Biol.">
        <title>Genome analysis of Parmales, the sister group of diatoms, reveals the evolutionary specialization of diatoms from phago-mixotrophs to photoautotrophs.</title>
        <authorList>
            <person name="Ban H."/>
            <person name="Sato S."/>
            <person name="Yoshikawa S."/>
            <person name="Yamada K."/>
            <person name="Nakamura Y."/>
            <person name="Ichinomiya M."/>
            <person name="Sato N."/>
            <person name="Blanc-Mathieu R."/>
            <person name="Endo H."/>
            <person name="Kuwata A."/>
            <person name="Ogata H."/>
        </authorList>
    </citation>
    <scope>NUCLEOTIDE SEQUENCE [LARGE SCALE GENOMIC DNA]</scope>
</reference>
<dbReference type="InterPro" id="IPR018997">
    <property type="entry name" value="PUB_domain"/>
</dbReference>
<sequence>MEKKPWDVQLLRSASRAAPSSLAIDTLHRALSTIQKNPNEPKYRRIDLSSPGFKRALSSTPGTLDFLTHGVGFSPSPSSKNIYTLSFVDAARMFAALSALEEIRLRSYEYNLDRSRRVFLKTLLALRSSTGDAAKDAAEEARRAELLRLVPLDPATMSATLITVSLGGGGDAEKLSRKFAADDTLGDVLNWLGGHLGGEAMGKVAGGEFVLLNRSKHPKDVVQAHDEKRVGELKGKTLQYLDLWPSAELELASAEVHGMVLGEKKWRAEHEAP</sequence>
<keyword evidence="3" id="KW-1185">Reference proteome</keyword>
<name>A0ABQ6M8Y0_9STRA</name>
<protein>
    <recommendedName>
        <fullName evidence="1">PUB domain-containing protein</fullName>
    </recommendedName>
</protein>
<dbReference type="SUPFAM" id="SSF143503">
    <property type="entry name" value="PUG domain-like"/>
    <property type="match status" value="1"/>
</dbReference>
<comment type="caution">
    <text evidence="2">The sequence shown here is derived from an EMBL/GenBank/DDBJ whole genome shotgun (WGS) entry which is preliminary data.</text>
</comment>
<dbReference type="CDD" id="cd09212">
    <property type="entry name" value="PUB"/>
    <property type="match status" value="1"/>
</dbReference>
<feature type="domain" description="PUB" evidence="1">
    <location>
        <begin position="22"/>
        <end position="75"/>
    </location>
</feature>
<gene>
    <name evidence="2" type="ORF">TeGR_g2155</name>
</gene>